<dbReference type="Gene3D" id="2.130.10.10">
    <property type="entry name" value="YVTN repeat-like/Quinoprotein amine dehydrogenase"/>
    <property type="match status" value="2"/>
</dbReference>
<dbReference type="GO" id="GO:0008017">
    <property type="term" value="F:microtubule binding"/>
    <property type="evidence" value="ECO:0007669"/>
    <property type="project" value="InterPro"/>
</dbReference>
<dbReference type="GO" id="GO:0003777">
    <property type="term" value="F:microtubule motor activity"/>
    <property type="evidence" value="ECO:0007669"/>
    <property type="project" value="InterPro"/>
</dbReference>
<dbReference type="Pfam" id="PF00225">
    <property type="entry name" value="Kinesin"/>
    <property type="match status" value="1"/>
</dbReference>
<dbReference type="GO" id="GO:0030426">
    <property type="term" value="C:growth cone"/>
    <property type="evidence" value="ECO:0007669"/>
    <property type="project" value="UniProtKB-SubCell"/>
</dbReference>
<dbReference type="PROSITE" id="PS00411">
    <property type="entry name" value="KINESIN_MOTOR_1"/>
    <property type="match status" value="1"/>
</dbReference>
<evidence type="ECO:0000256" key="10">
    <source>
        <dbReference type="ARBA" id="ARBA00022741"/>
    </source>
</evidence>
<evidence type="ECO:0000256" key="16">
    <source>
        <dbReference type="PROSITE-ProRule" id="PRU00221"/>
    </source>
</evidence>
<dbReference type="SMART" id="SM00129">
    <property type="entry name" value="KISc"/>
    <property type="match status" value="1"/>
</dbReference>
<dbReference type="PRINTS" id="PR00380">
    <property type="entry name" value="KINESINHEAVY"/>
</dbReference>
<keyword evidence="10" id="KW-0547">Nucleotide-binding</keyword>
<evidence type="ECO:0000313" key="21">
    <source>
        <dbReference type="EMBL" id="CDQ88558.1"/>
    </source>
</evidence>
<dbReference type="SUPFAM" id="SSF46579">
    <property type="entry name" value="Prefoldin"/>
    <property type="match status" value="1"/>
</dbReference>
<evidence type="ECO:0000256" key="4">
    <source>
        <dbReference type="ARBA" id="ARBA00004624"/>
    </source>
</evidence>
<dbReference type="GO" id="GO:0005874">
    <property type="term" value="C:microtubule"/>
    <property type="evidence" value="ECO:0007669"/>
    <property type="project" value="UniProtKB-KW"/>
</dbReference>
<evidence type="ECO:0000256" key="19">
    <source>
        <dbReference type="SAM" id="MobiDB-lite"/>
    </source>
</evidence>
<evidence type="ECO:0000256" key="18">
    <source>
        <dbReference type="SAM" id="Coils"/>
    </source>
</evidence>
<dbReference type="Pfam" id="PF25764">
    <property type="entry name" value="KIF21A_4th"/>
    <property type="match status" value="1"/>
</dbReference>
<accession>A0A060Y9C3</accession>
<reference evidence="21" key="1">
    <citation type="journal article" date="2014" name="Nat. Commun.">
        <title>The rainbow trout genome provides novel insights into evolution after whole-genome duplication in vertebrates.</title>
        <authorList>
            <person name="Berthelot C."/>
            <person name="Brunet F."/>
            <person name="Chalopin D."/>
            <person name="Juanchich A."/>
            <person name="Bernard M."/>
            <person name="Noel B."/>
            <person name="Bento P."/>
            <person name="Da Silva C."/>
            <person name="Labadie K."/>
            <person name="Alberti A."/>
            <person name="Aury J.M."/>
            <person name="Louis A."/>
            <person name="Dehais P."/>
            <person name="Bardou P."/>
            <person name="Montfort J."/>
            <person name="Klopp C."/>
            <person name="Cabau C."/>
            <person name="Gaspin C."/>
            <person name="Thorgaard G.H."/>
            <person name="Boussaha M."/>
            <person name="Quillet E."/>
            <person name="Guyomard R."/>
            <person name="Galiana D."/>
            <person name="Bobe J."/>
            <person name="Volff J.N."/>
            <person name="Genet C."/>
            <person name="Wincker P."/>
            <person name="Jaillon O."/>
            <person name="Roest Crollius H."/>
            <person name="Guiguen Y."/>
        </authorList>
    </citation>
    <scope>NUCLEOTIDE SEQUENCE [LARGE SCALE GENOMIC DNA]</scope>
</reference>
<feature type="region of interest" description="Disordered" evidence="19">
    <location>
        <begin position="964"/>
        <end position="987"/>
    </location>
</feature>
<dbReference type="SUPFAM" id="SSF52540">
    <property type="entry name" value="P-loop containing nucleoside triphosphate hydrolases"/>
    <property type="match status" value="1"/>
</dbReference>
<feature type="compositionally biased region" description="Acidic residues" evidence="19">
    <location>
        <begin position="491"/>
        <end position="522"/>
    </location>
</feature>
<evidence type="ECO:0000256" key="1">
    <source>
        <dbReference type="ARBA" id="ARBA00004245"/>
    </source>
</evidence>
<evidence type="ECO:0000256" key="15">
    <source>
        <dbReference type="ARBA" id="ARBA00023273"/>
    </source>
</evidence>
<dbReference type="InterPro" id="IPR001680">
    <property type="entry name" value="WD40_rpt"/>
</dbReference>
<dbReference type="GO" id="GO:0007018">
    <property type="term" value="P:microtubule-based movement"/>
    <property type="evidence" value="ECO:0007669"/>
    <property type="project" value="InterPro"/>
</dbReference>
<gene>
    <name evidence="21" type="ORF">GSONMT00004913001</name>
</gene>
<dbReference type="STRING" id="8022.A0A060Y9C3"/>
<feature type="region of interest" description="Disordered" evidence="19">
    <location>
        <begin position="461"/>
        <end position="522"/>
    </location>
</feature>
<evidence type="ECO:0000259" key="20">
    <source>
        <dbReference type="PROSITE" id="PS50067"/>
    </source>
</evidence>
<dbReference type="InterPro" id="IPR056533">
    <property type="entry name" value="KIF21A/B_hel_1"/>
</dbReference>
<keyword evidence="11" id="KW-0067">ATP-binding</keyword>
<keyword evidence="9" id="KW-0677">Repeat</keyword>
<dbReference type="Proteomes" id="UP000193380">
    <property type="component" value="Unassembled WGS sequence"/>
</dbReference>
<dbReference type="Pfam" id="PF00400">
    <property type="entry name" value="WD40"/>
    <property type="match status" value="4"/>
</dbReference>
<dbReference type="InterPro" id="IPR027417">
    <property type="entry name" value="P-loop_NTPase"/>
</dbReference>
<dbReference type="CDD" id="cd00200">
    <property type="entry name" value="WD40"/>
    <property type="match status" value="1"/>
</dbReference>
<comment type="similarity">
    <text evidence="17">Belongs to the TRAFAC class myosin-kinesin ATPase superfamily. Kinesin family.</text>
</comment>
<proteinExistence type="inferred from homology"/>
<evidence type="ECO:0000256" key="13">
    <source>
        <dbReference type="ARBA" id="ARBA00023175"/>
    </source>
</evidence>
<protein>
    <recommendedName>
        <fullName evidence="20">Kinesin motor domain-containing protein</fullName>
    </recommendedName>
</protein>
<dbReference type="PaxDb" id="8022-A0A060Y9C3"/>
<evidence type="ECO:0000256" key="17">
    <source>
        <dbReference type="PROSITE-ProRule" id="PRU00283"/>
    </source>
</evidence>
<dbReference type="InterPro" id="IPR036322">
    <property type="entry name" value="WD40_repeat_dom_sf"/>
</dbReference>
<keyword evidence="12 18" id="KW-0175">Coiled coil</keyword>
<evidence type="ECO:0000256" key="9">
    <source>
        <dbReference type="ARBA" id="ARBA00022737"/>
    </source>
</evidence>
<dbReference type="InterPro" id="IPR056532">
    <property type="entry name" value="KIF21A/B_hel_2"/>
</dbReference>
<dbReference type="GO" id="GO:0007052">
    <property type="term" value="P:mitotic spindle organization"/>
    <property type="evidence" value="ECO:0007669"/>
    <property type="project" value="TreeGrafter"/>
</dbReference>
<dbReference type="GO" id="GO:0030425">
    <property type="term" value="C:dendrite"/>
    <property type="evidence" value="ECO:0007669"/>
    <property type="project" value="UniProtKB-SubCell"/>
</dbReference>
<feature type="coiled-coil region" evidence="18">
    <location>
        <begin position="330"/>
        <end position="411"/>
    </location>
</feature>
<keyword evidence="15" id="KW-0966">Cell projection</keyword>
<dbReference type="CDD" id="cd22263">
    <property type="entry name" value="Rcc_KIF21A"/>
    <property type="match status" value="1"/>
</dbReference>
<dbReference type="InterPro" id="IPR001752">
    <property type="entry name" value="Kinesin_motor_dom"/>
</dbReference>
<dbReference type="InterPro" id="IPR019821">
    <property type="entry name" value="Kinesin_motor_CS"/>
</dbReference>
<evidence type="ECO:0000256" key="8">
    <source>
        <dbReference type="ARBA" id="ARBA00022701"/>
    </source>
</evidence>
<keyword evidence="8" id="KW-0493">Microtubule</keyword>
<dbReference type="GO" id="GO:0005875">
    <property type="term" value="C:microtubule associated complex"/>
    <property type="evidence" value="ECO:0007669"/>
    <property type="project" value="TreeGrafter"/>
</dbReference>
<comment type="subcellular location">
    <subcellularLocation>
        <location evidence="3">Cell projection</location>
        <location evidence="3">Axon</location>
    </subcellularLocation>
    <subcellularLocation>
        <location evidence="2">Cell projection</location>
        <location evidence="2">Dendrite</location>
    </subcellularLocation>
    <subcellularLocation>
        <location evidence="4">Cell projection</location>
        <location evidence="4">Growth cone</location>
    </subcellularLocation>
    <subcellularLocation>
        <location evidence="1">Cytoplasm</location>
        <location evidence="1">Cytoskeleton</location>
    </subcellularLocation>
</comment>
<dbReference type="SUPFAM" id="SSF50978">
    <property type="entry name" value="WD40 repeat-like"/>
    <property type="match status" value="1"/>
</dbReference>
<dbReference type="InterPro" id="IPR036961">
    <property type="entry name" value="Kinesin_motor_dom_sf"/>
</dbReference>
<evidence type="ECO:0000256" key="6">
    <source>
        <dbReference type="ARBA" id="ARBA00022553"/>
    </source>
</evidence>
<keyword evidence="13" id="KW-0505">Motor protein</keyword>
<keyword evidence="6" id="KW-0597">Phosphoprotein</keyword>
<dbReference type="PROSITE" id="PS50294">
    <property type="entry name" value="WD_REPEATS_REGION"/>
    <property type="match status" value="1"/>
</dbReference>
<reference evidence="21" key="2">
    <citation type="submission" date="2014-03" db="EMBL/GenBank/DDBJ databases">
        <authorList>
            <person name="Genoscope - CEA"/>
        </authorList>
    </citation>
    <scope>NUCLEOTIDE SEQUENCE</scope>
</reference>
<sequence>MGTGFDVNISEEELGIIPRAVKHLFRGIEERRHSATEQGKPVPEFKINAQFLELYNEEVLDLFESTRDMDGKRQKSTIKIHEDASGGIYTVGVTTRTVTSEAEMMQCLKLGALSRTTASTQMNIQSSRSHAIFTIHLCQVRVCTPDDSESNETDGRLANGSSEINSEFETLTAKFHFVDLAGSERLKRTGATGDRAKEGISINCGLLALGNVISALGDRSKRSTHVPYRDSKLTRLLQDSLGGNSQTVMIACISPSDRDFMETLSCLNYANRARNIKNKVMVNQDKASQQISALRTDIARLQMELMEYKTGKRMVGEDGMESINDMVHENSMLQTENSNLRIRVKAMQETIDAQRARLTQYLSDQANQVLAKVGEGTEEIGNMIQNYIKEIEELRAKLLESESVNENLRKTLSRANTRSSLYAGGGSFSPAHFAPEIVASDIIEMAKKDLEKLKKKERKKKKSVVKEGVPDNEQERGNDEAEGEDHVSDHEEGEELEGEEEEYEMEGEESSDESDSEELDEKEDFQADLANITCEIAIKQKLIDELENSQRRLHTLKQQYEQKLMMLQSKIRDTQLERDKVLHNMVVSAGSVETCTEEKAKKIKLEYEKKLSSMNKEMQKLQSAQKEHARLLKNQSQYEKQLKKLNQDVAEMKKTKVGLMRQMKEVQEKNRVSECRRNREIATLKKDQRKHEHQLRQLEAQKRQQDLVLRRKNEEVTALRRQVRPTSGKVNRKVSLPEPLQDPSHRGIPGRPHSAGAVAPNGTPRKYPLRTGSVYTTRTARAKWQSLERRITDIIMQRLTISNMEADMNRFLKQREDLTKRREKVSRKREKIATEGTDTDRSIQSLNEEMDALAANIDYINDSIADCQANIMQMEEAKEEGDTVDITAVISSCNLSEARFLLDHFLHMAINKGLQAAQKDSQVKMMEGRLKQTEINSATQNQLLFHMLKEKAELNPELDALLGNALQGENGDDSSSDESSTPSPATEGSLLASDLLKLCGEAKPRKVHTSHAKPFSKCHLNAIFIKSKARRRTTTQMELLYADSGEFDSPTGDFSASLLPLAEAQEGTGDMGPVAGHLGDRELTVSPSALSTRIAGLTGNTVRYLRTVLLLKKQVHQHKKDRTFNLTQTALHCISFPNTGFPNLFTLGPRSSIEEHPSSPCPPPAPHSLSLLGQLSPDRLNTLGVINPVSSPKSSHAARLQCVYVAEGHTKPVMCVDCTDDLLFTGSKEKCKSYYLVLASSSFLVWLMAYRTCKVWNLVTGQEIMSLGDHPSSVVSVRYCSSLVFTVSTAYIKVWDIRDSAKCIRTLTSSGQVSTGDSCVSLRSLSIPPGENQINQISLNPTGSYLYSASGNLVRMWDLRKFVSTGKLTGHLGPVLCLTVDQMGNGQDVVLTGSKDHTLKMFEVTEGVQGSIVSCHNFEPPHQECIVSLAVQGNSLYSSSRDYCIKKWDLSRKRLVQQAASAHSDWVSALGVVPGCPVMLSADRGGLLKLWHADSLAPLGDLRGHDSPVNGLATNSSQLFTASDDRTVKIWQAKDTFVPVSSSIFTRSFAVFLGLICTFLTNVRSSLEDRTRLLPERYDGCMVPWCLYLRTIVCTDERGTFRRLEIAPKDEPDMWRSTIVFLRSWLISFDFLMMSSKEALSLKVGLEIH</sequence>
<evidence type="ECO:0000256" key="12">
    <source>
        <dbReference type="ARBA" id="ARBA00023054"/>
    </source>
</evidence>
<dbReference type="Pfam" id="PF23203">
    <property type="entry name" value="KIF21A"/>
    <property type="match status" value="1"/>
</dbReference>
<evidence type="ECO:0000256" key="11">
    <source>
        <dbReference type="ARBA" id="ARBA00022840"/>
    </source>
</evidence>
<evidence type="ECO:0000256" key="14">
    <source>
        <dbReference type="ARBA" id="ARBA00023212"/>
    </source>
</evidence>
<dbReference type="FunFam" id="3.40.850.10:FF:000011">
    <property type="entry name" value="Kinesin family member 21A"/>
    <property type="match status" value="1"/>
</dbReference>
<dbReference type="Pfam" id="PF23204">
    <property type="entry name" value="KIF21A_2nd"/>
    <property type="match status" value="1"/>
</dbReference>
<feature type="compositionally biased region" description="Basic and acidic residues" evidence="19">
    <location>
        <begin position="464"/>
        <end position="490"/>
    </location>
</feature>
<evidence type="ECO:0000256" key="7">
    <source>
        <dbReference type="ARBA" id="ARBA00022574"/>
    </source>
</evidence>
<feature type="compositionally biased region" description="Low complexity" evidence="19">
    <location>
        <begin position="977"/>
        <end position="987"/>
    </location>
</feature>
<dbReference type="PROSITE" id="PS50067">
    <property type="entry name" value="KINESIN_MOTOR_2"/>
    <property type="match status" value="1"/>
</dbReference>
<evidence type="ECO:0000256" key="2">
    <source>
        <dbReference type="ARBA" id="ARBA00004279"/>
    </source>
</evidence>
<keyword evidence="14" id="KW-0206">Cytoskeleton</keyword>
<dbReference type="PANTHER" id="PTHR47969">
    <property type="entry name" value="CHROMOSOME-ASSOCIATED KINESIN KIF4A-RELATED"/>
    <property type="match status" value="1"/>
</dbReference>
<feature type="coiled-coil region" evidence="18">
    <location>
        <begin position="529"/>
        <end position="715"/>
    </location>
</feature>
<dbReference type="InterPro" id="IPR015943">
    <property type="entry name" value="WD40/YVTN_repeat-like_dom_sf"/>
</dbReference>
<evidence type="ECO:0000256" key="3">
    <source>
        <dbReference type="ARBA" id="ARBA00004489"/>
    </source>
</evidence>
<feature type="coiled-coil region" evidence="18">
    <location>
        <begin position="801"/>
        <end position="863"/>
    </location>
</feature>
<keyword evidence="7 16" id="KW-0853">WD repeat</keyword>
<comment type="caution">
    <text evidence="17">Lacks conserved residue(s) required for the propagation of feature annotation.</text>
</comment>
<dbReference type="PANTHER" id="PTHR47969:SF31">
    <property type="entry name" value="KINESIN FAMILY MEMBER 21A"/>
    <property type="match status" value="1"/>
</dbReference>
<keyword evidence="5" id="KW-0963">Cytoplasm</keyword>
<evidence type="ECO:0000313" key="22">
    <source>
        <dbReference type="Proteomes" id="UP000193380"/>
    </source>
</evidence>
<dbReference type="PROSITE" id="PS50082">
    <property type="entry name" value="WD_REPEATS_2"/>
    <property type="match status" value="1"/>
</dbReference>
<dbReference type="Gene3D" id="3.40.850.10">
    <property type="entry name" value="Kinesin motor domain"/>
    <property type="match status" value="1"/>
</dbReference>
<feature type="non-terminal residue" evidence="21">
    <location>
        <position position="1649"/>
    </location>
</feature>
<dbReference type="EMBL" id="FR908736">
    <property type="protein sequence ID" value="CDQ88558.1"/>
    <property type="molecule type" value="Genomic_DNA"/>
</dbReference>
<feature type="region of interest" description="Disordered" evidence="19">
    <location>
        <begin position="723"/>
        <end position="770"/>
    </location>
</feature>
<dbReference type="GO" id="GO:0051231">
    <property type="term" value="P:spindle elongation"/>
    <property type="evidence" value="ECO:0007669"/>
    <property type="project" value="TreeGrafter"/>
</dbReference>
<dbReference type="InterPro" id="IPR027640">
    <property type="entry name" value="Kinesin-like_fam"/>
</dbReference>
<feature type="domain" description="Kinesin motor" evidence="20">
    <location>
        <begin position="1"/>
        <end position="276"/>
    </location>
</feature>
<evidence type="ECO:0000256" key="5">
    <source>
        <dbReference type="ARBA" id="ARBA00022490"/>
    </source>
</evidence>
<feature type="repeat" description="WD" evidence="16">
    <location>
        <begin position="1502"/>
        <end position="1532"/>
    </location>
</feature>
<organism evidence="21 22">
    <name type="scientific">Oncorhynchus mykiss</name>
    <name type="common">Rainbow trout</name>
    <name type="synonym">Salmo gairdneri</name>
    <dbReference type="NCBI Taxonomy" id="8022"/>
    <lineage>
        <taxon>Eukaryota</taxon>
        <taxon>Metazoa</taxon>
        <taxon>Chordata</taxon>
        <taxon>Craniata</taxon>
        <taxon>Vertebrata</taxon>
        <taxon>Euteleostomi</taxon>
        <taxon>Actinopterygii</taxon>
        <taxon>Neopterygii</taxon>
        <taxon>Teleostei</taxon>
        <taxon>Protacanthopterygii</taxon>
        <taxon>Salmoniformes</taxon>
        <taxon>Salmonidae</taxon>
        <taxon>Salmoninae</taxon>
        <taxon>Oncorhynchus</taxon>
    </lineage>
</organism>
<dbReference type="GO" id="GO:0005524">
    <property type="term" value="F:ATP binding"/>
    <property type="evidence" value="ECO:0007669"/>
    <property type="project" value="UniProtKB-KW"/>
</dbReference>
<dbReference type="SMART" id="SM00320">
    <property type="entry name" value="WD40"/>
    <property type="match status" value="7"/>
</dbReference>
<name>A0A060Y9C3_ONCMY</name>